<proteinExistence type="predicted"/>
<evidence type="ECO:0000313" key="2">
    <source>
        <dbReference type="EMBL" id="CAG9833879.1"/>
    </source>
</evidence>
<dbReference type="EMBL" id="OU898279">
    <property type="protein sequence ID" value="CAG9833879.1"/>
    <property type="molecule type" value="Genomic_DNA"/>
</dbReference>
<dbReference type="Gene3D" id="3.90.70.10">
    <property type="entry name" value="Cysteine proteinases"/>
    <property type="match status" value="1"/>
</dbReference>
<gene>
    <name evidence="2" type="ORF">DIABBA_LOCUS7243</name>
</gene>
<protein>
    <recommendedName>
        <fullName evidence="1">Peptidase C1A papain C-terminal domain-containing protein</fullName>
    </recommendedName>
</protein>
<dbReference type="Pfam" id="PF00112">
    <property type="entry name" value="Peptidase_C1"/>
    <property type="match status" value="1"/>
</dbReference>
<dbReference type="InterPro" id="IPR000668">
    <property type="entry name" value="Peptidase_C1A_C"/>
</dbReference>
<feature type="domain" description="Peptidase C1A papain C-terminal" evidence="1">
    <location>
        <begin position="5"/>
        <end position="56"/>
    </location>
</feature>
<dbReference type="InterPro" id="IPR038765">
    <property type="entry name" value="Papain-like_cys_pep_sf"/>
</dbReference>
<dbReference type="Proteomes" id="UP001153709">
    <property type="component" value="Chromosome 4"/>
</dbReference>
<reference evidence="2" key="1">
    <citation type="submission" date="2022-01" db="EMBL/GenBank/DDBJ databases">
        <authorList>
            <person name="King R."/>
        </authorList>
    </citation>
    <scope>NUCLEOTIDE SEQUENCE</scope>
</reference>
<dbReference type="AlphaFoldDB" id="A0A9N9T1Y4"/>
<evidence type="ECO:0000259" key="1">
    <source>
        <dbReference type="Pfam" id="PF00112"/>
    </source>
</evidence>
<organism evidence="2 3">
    <name type="scientific">Diabrotica balteata</name>
    <name type="common">Banded cucumber beetle</name>
    <dbReference type="NCBI Taxonomy" id="107213"/>
    <lineage>
        <taxon>Eukaryota</taxon>
        <taxon>Metazoa</taxon>
        <taxon>Ecdysozoa</taxon>
        <taxon>Arthropoda</taxon>
        <taxon>Hexapoda</taxon>
        <taxon>Insecta</taxon>
        <taxon>Pterygota</taxon>
        <taxon>Neoptera</taxon>
        <taxon>Endopterygota</taxon>
        <taxon>Coleoptera</taxon>
        <taxon>Polyphaga</taxon>
        <taxon>Cucujiformia</taxon>
        <taxon>Chrysomeloidea</taxon>
        <taxon>Chrysomelidae</taxon>
        <taxon>Galerucinae</taxon>
        <taxon>Diabroticina</taxon>
        <taxon>Diabroticites</taxon>
        <taxon>Diabrotica</taxon>
    </lineage>
</organism>
<dbReference type="SUPFAM" id="SSF54001">
    <property type="entry name" value="Cysteine proteinases"/>
    <property type="match status" value="1"/>
</dbReference>
<keyword evidence="3" id="KW-1185">Reference proteome</keyword>
<evidence type="ECO:0000313" key="3">
    <source>
        <dbReference type="Proteomes" id="UP001153709"/>
    </source>
</evidence>
<dbReference type="GO" id="GO:0008234">
    <property type="term" value="F:cysteine-type peptidase activity"/>
    <property type="evidence" value="ECO:0007669"/>
    <property type="project" value="InterPro"/>
</dbReference>
<accession>A0A9N9T1Y4</accession>
<dbReference type="OrthoDB" id="498368at2759"/>
<sequence>MFSASAGPVSVAVNGNLWQFYGGGIFNNTNCDDTLNHAVLAVGYTKDLFIFKNSWELAGVNKVTSELPVVITYAVLTS</sequence>
<dbReference type="GO" id="GO:0006508">
    <property type="term" value="P:proteolysis"/>
    <property type="evidence" value="ECO:0007669"/>
    <property type="project" value="InterPro"/>
</dbReference>
<name>A0A9N9T1Y4_DIABA</name>